<evidence type="ECO:0000313" key="2">
    <source>
        <dbReference type="Proteomes" id="UP001152087"/>
    </source>
</evidence>
<organism evidence="1 2">
    <name type="scientific">Fusarium falciforme</name>
    <dbReference type="NCBI Taxonomy" id="195108"/>
    <lineage>
        <taxon>Eukaryota</taxon>
        <taxon>Fungi</taxon>
        <taxon>Dikarya</taxon>
        <taxon>Ascomycota</taxon>
        <taxon>Pezizomycotina</taxon>
        <taxon>Sordariomycetes</taxon>
        <taxon>Hypocreomycetidae</taxon>
        <taxon>Hypocreales</taxon>
        <taxon>Nectriaceae</taxon>
        <taxon>Fusarium</taxon>
        <taxon>Fusarium solani species complex</taxon>
    </lineage>
</organism>
<protein>
    <submittedName>
        <fullName evidence="1">Uncharacterized protein</fullName>
    </submittedName>
</protein>
<dbReference type="Pfam" id="PF12311">
    <property type="entry name" value="DUF3632"/>
    <property type="match status" value="1"/>
</dbReference>
<evidence type="ECO:0000313" key="1">
    <source>
        <dbReference type="EMBL" id="KAJ4194041.1"/>
    </source>
</evidence>
<name>A0A9W8REJ5_9HYPO</name>
<gene>
    <name evidence="1" type="ORF">NW755_002806</name>
</gene>
<comment type="caution">
    <text evidence="1">The sequence shown here is derived from an EMBL/GenBank/DDBJ whole genome shotgun (WGS) entry which is preliminary data.</text>
</comment>
<dbReference type="AlphaFoldDB" id="A0A9W8REJ5"/>
<dbReference type="EMBL" id="JAOQAV010000005">
    <property type="protein sequence ID" value="KAJ4194041.1"/>
    <property type="molecule type" value="Genomic_DNA"/>
</dbReference>
<sequence>MSTAQLNIEELLRLRVEEISRFLDAGPGQYGEVEVSLIAASINELFRELWEREFQNEDKIPEFFRRLWNLIISLASRIQPEDERFDMLVRLLKRLQSLRSGLVLPWLGMVAVWKDMPLLGECLREVANSSFMTATSSSPIKWISLQSLFARLYGKGIAERTDLAIWVLREALEESLPDGSARHAMLEGACQ</sequence>
<dbReference type="Proteomes" id="UP001152087">
    <property type="component" value="Unassembled WGS sequence"/>
</dbReference>
<proteinExistence type="predicted"/>
<accession>A0A9W8REJ5</accession>
<reference evidence="1" key="1">
    <citation type="submission" date="2022-09" db="EMBL/GenBank/DDBJ databases">
        <title>Fusarium specimens isolated from Avocado Roots.</title>
        <authorList>
            <person name="Stajich J."/>
            <person name="Roper C."/>
            <person name="Heimlech-Rivalta G."/>
        </authorList>
    </citation>
    <scope>NUCLEOTIDE SEQUENCE</scope>
    <source>
        <strain evidence="1">A02</strain>
    </source>
</reference>
<keyword evidence="2" id="KW-1185">Reference proteome</keyword>
<dbReference type="PANTHER" id="PTHR38797">
    <property type="entry name" value="NUCLEAR PORE COMPLEX PROTEIN NUP85-RELATED"/>
    <property type="match status" value="1"/>
</dbReference>
<dbReference type="InterPro" id="IPR053204">
    <property type="entry name" value="Oxopyrrolidines_Biosynth-assoc"/>
</dbReference>
<dbReference type="InterPro" id="IPR022085">
    <property type="entry name" value="OpdG"/>
</dbReference>